<dbReference type="AlphaFoldDB" id="A0A3R7WQI5"/>
<dbReference type="PANTHER" id="PTHR31827">
    <property type="entry name" value="EMB|CAB89363.1"/>
    <property type="match status" value="1"/>
</dbReference>
<dbReference type="Pfam" id="PF24906">
    <property type="entry name" value="Zf_WRKY19"/>
    <property type="match status" value="2"/>
</dbReference>
<name>A0A3R7WQI5_APHAT</name>
<organism evidence="2 3">
    <name type="scientific">Aphanomyces astaci</name>
    <name type="common">Crayfish plague agent</name>
    <dbReference type="NCBI Taxonomy" id="112090"/>
    <lineage>
        <taxon>Eukaryota</taxon>
        <taxon>Sar</taxon>
        <taxon>Stramenopiles</taxon>
        <taxon>Oomycota</taxon>
        <taxon>Saprolegniomycetes</taxon>
        <taxon>Saprolegniales</taxon>
        <taxon>Verrucalvaceae</taxon>
        <taxon>Aphanomyces</taxon>
    </lineage>
</organism>
<reference evidence="2" key="1">
    <citation type="submission" date="2018-07" db="EMBL/GenBank/DDBJ databases">
        <title>Annotation of Aphanomyces astaci genome assembly.</title>
        <authorList>
            <person name="Studholme D.J."/>
        </authorList>
    </citation>
    <scope>NUCLEOTIDE SEQUENCE [LARGE SCALE GENOMIC DNA]</scope>
    <source>
        <strain evidence="2">Pc</strain>
    </source>
</reference>
<feature type="domain" description="WRKY19-like zinc finger" evidence="1">
    <location>
        <begin position="293"/>
        <end position="316"/>
    </location>
</feature>
<dbReference type="VEuPathDB" id="FungiDB:H257_01015"/>
<feature type="domain" description="WRKY19-like zinc finger" evidence="1">
    <location>
        <begin position="342"/>
        <end position="364"/>
    </location>
</feature>
<protein>
    <recommendedName>
        <fullName evidence="1">WRKY19-like zinc finger domain-containing protein</fullName>
    </recommendedName>
</protein>
<dbReference type="InterPro" id="IPR056866">
    <property type="entry name" value="Znf_WRKY19"/>
</dbReference>
<dbReference type="Proteomes" id="UP000284702">
    <property type="component" value="Unassembled WGS sequence"/>
</dbReference>
<evidence type="ECO:0000313" key="2">
    <source>
        <dbReference type="EMBL" id="RQM29064.1"/>
    </source>
</evidence>
<comment type="caution">
    <text evidence="2">The sequence shown here is derived from an EMBL/GenBank/DDBJ whole genome shotgun (WGS) entry which is preliminary data.</text>
</comment>
<dbReference type="PANTHER" id="PTHR31827:SF1">
    <property type="entry name" value="EMB|CAB89363.1"/>
    <property type="match status" value="1"/>
</dbReference>
<gene>
    <name evidence="2" type="ORF">B5M09_008624</name>
</gene>
<evidence type="ECO:0000259" key="1">
    <source>
        <dbReference type="Pfam" id="PF24906"/>
    </source>
</evidence>
<proteinExistence type="predicted"/>
<accession>A0A3R7WQI5</accession>
<sequence>MNTDDNSFVKSFFVEEGANHAFSLTQHRSHTRPYGQNELSTFYVYATGLTHLTAHRFRDSLFNDHDLFSGYNIDDPLADVKQESGTHDGGMFEPLDHTHAPLTPLHKVDFASFPVFNDYELRVPQLASTPTSTFEPQYASFFHHNQYHPNAGAPPSSYSNHHHLHQSQYALPPHHHPVQIQPTSFQYQDPMGGLRASTTISTSPAIEVRKFPADPDFRTFQLANHVLPPSHHRSVSDFKPPQSMQKVPLQRATTAPNHQVVVPSYKSKGKRCTEGACTRRAQSNNRCKAHGGGARCQHPDCPKSSQGGGFCRAHGGGKKCEYDGCVKGQQRKGFCYAHGGIRKCKHAQCDKKDRGNGYCIAHGGGKRCTSDGCMNAVRKGRFCRAHMPTSNDD</sequence>
<keyword evidence="3" id="KW-1185">Reference proteome</keyword>
<evidence type="ECO:0000313" key="3">
    <source>
        <dbReference type="Proteomes" id="UP000284702"/>
    </source>
</evidence>
<dbReference type="EMBL" id="MZMZ02001545">
    <property type="protein sequence ID" value="RQM29064.1"/>
    <property type="molecule type" value="Genomic_DNA"/>
</dbReference>